<dbReference type="PANTHER" id="PTHR24198:SF165">
    <property type="entry name" value="ANKYRIN REPEAT-CONTAINING PROTEIN-RELATED"/>
    <property type="match status" value="1"/>
</dbReference>
<keyword evidence="2" id="KW-0040">ANK repeat</keyword>
<evidence type="ECO:0000256" key="1">
    <source>
        <dbReference type="ARBA" id="ARBA00022737"/>
    </source>
</evidence>
<dbReference type="InterPro" id="IPR002110">
    <property type="entry name" value="Ankyrin_rpt"/>
</dbReference>
<dbReference type="PROSITE" id="PS50297">
    <property type="entry name" value="ANK_REP_REGION"/>
    <property type="match status" value="4"/>
</dbReference>
<dbReference type="PROSITE" id="PS50088">
    <property type="entry name" value="ANK_REPEAT"/>
    <property type="match status" value="4"/>
</dbReference>
<proteinExistence type="predicted"/>
<dbReference type="InterPro" id="IPR036770">
    <property type="entry name" value="Ankyrin_rpt-contain_sf"/>
</dbReference>
<dbReference type="Gene3D" id="1.25.40.20">
    <property type="entry name" value="Ankyrin repeat-containing domain"/>
    <property type="match status" value="3"/>
</dbReference>
<evidence type="ECO:0000256" key="2">
    <source>
        <dbReference type="ARBA" id="ARBA00023043"/>
    </source>
</evidence>
<dbReference type="SUPFAM" id="SSF48403">
    <property type="entry name" value="Ankyrin repeat"/>
    <property type="match status" value="2"/>
</dbReference>
<dbReference type="Pfam" id="PF00023">
    <property type="entry name" value="Ank"/>
    <property type="match status" value="1"/>
</dbReference>
<evidence type="ECO:0000313" key="3">
    <source>
        <dbReference type="EMBL" id="QHT21728.1"/>
    </source>
</evidence>
<accession>A0A6C0DZ16</accession>
<organism evidence="3">
    <name type="scientific">viral metagenome</name>
    <dbReference type="NCBI Taxonomy" id="1070528"/>
    <lineage>
        <taxon>unclassified sequences</taxon>
        <taxon>metagenomes</taxon>
        <taxon>organismal metagenomes</taxon>
    </lineage>
</organism>
<dbReference type="Pfam" id="PF12796">
    <property type="entry name" value="Ank_2"/>
    <property type="match status" value="3"/>
</dbReference>
<dbReference type="SMART" id="SM00248">
    <property type="entry name" value="ANK"/>
    <property type="match status" value="8"/>
</dbReference>
<reference evidence="3" key="1">
    <citation type="journal article" date="2020" name="Nature">
        <title>Giant virus diversity and host interactions through global metagenomics.</title>
        <authorList>
            <person name="Schulz F."/>
            <person name="Roux S."/>
            <person name="Paez-Espino D."/>
            <person name="Jungbluth S."/>
            <person name="Walsh D.A."/>
            <person name="Denef V.J."/>
            <person name="McMahon K.D."/>
            <person name="Konstantinidis K.T."/>
            <person name="Eloe-Fadrosh E.A."/>
            <person name="Kyrpides N.C."/>
            <person name="Woyke T."/>
        </authorList>
    </citation>
    <scope>NUCLEOTIDE SEQUENCE</scope>
    <source>
        <strain evidence="3">GVMAG-M-3300023179-103</strain>
    </source>
</reference>
<name>A0A6C0DZ16_9ZZZZ</name>
<protein>
    <submittedName>
        <fullName evidence="3">Uncharacterized protein</fullName>
    </submittedName>
</protein>
<dbReference type="PANTHER" id="PTHR24198">
    <property type="entry name" value="ANKYRIN REPEAT AND PROTEIN KINASE DOMAIN-CONTAINING PROTEIN"/>
    <property type="match status" value="1"/>
</dbReference>
<dbReference type="PRINTS" id="PR01415">
    <property type="entry name" value="ANKYRIN"/>
</dbReference>
<sequence length="726" mass="85698">MDEDNKTNEYLFECMRNHEWDKLKETINSYENINLNKKDGNNYNLILYAIKYNKLDIVKLLLEKKCNIDVVDFYNRSLLYEAIISDYYDIIEAIINYAVENIGLSIIDIKDNAGQIPLHYAIKNNKIEIIKLLLKNKSNVNIHNNDGYNSLHLAIRKKNLEVCKMIIDNGIYINTKTLNTGDTALHLSLNLQTNEITKLLLENKANPKIQDDGNEYTPLHYAVAWNNYDMINLLLDYGADPNIQDNMGNTPLMWCVKQDEKESCKKLIQNKKIEINCNITDIYGDLPLHIIFENYDSSKSYYLETLIENTNVNIIDKYNNSILHYLCINELWKKYENILAKKKLNIFVFNDANKTPYDYVSKDDKEHFMNLLVSAYIHVLQTNDKKWIDEDDIKCVDKKNTKYCMSEIKKKILNNLELFKIKQTNICVKSYPRDIKKCITLDEGENIEFCTFTGTLFDILIGIIFLMKKHKNVCSIINNKNEIINERMCDFYKERGMVINDNCEFISFEIVWKDNKLIMIENFVLLFEKALTNNKRFIIIPIGIEIKNGSHSNYLLFDKNNYEIERFEPHGKNISSNFDYKAEYLDELLEKYFKNIDSKIIYISPDKYLPKISFQILDSVENNSIKIGDPKGFCAIWAIWYIDNRLTFEDITREKLIKILLSNIKNQRLSYKNIIRNYSKNIIDYRDKFLKQININMNDFMNNKYTNQQINKLLYLLNNEIVKSHN</sequence>
<dbReference type="AlphaFoldDB" id="A0A6C0DZ16"/>
<keyword evidence="1" id="KW-0677">Repeat</keyword>
<dbReference type="EMBL" id="MN739696">
    <property type="protein sequence ID" value="QHT21728.1"/>
    <property type="molecule type" value="Genomic_DNA"/>
</dbReference>